<feature type="repeat" description="RCC1" evidence="2">
    <location>
        <begin position="194"/>
        <end position="259"/>
    </location>
</feature>
<evidence type="ECO:0000256" key="3">
    <source>
        <dbReference type="SAM" id="MobiDB-lite"/>
    </source>
</evidence>
<dbReference type="Pfam" id="PF25390">
    <property type="entry name" value="WD40_RLD"/>
    <property type="match status" value="1"/>
</dbReference>
<dbReference type="PROSITE" id="PS50012">
    <property type="entry name" value="RCC1_3"/>
    <property type="match status" value="5"/>
</dbReference>
<dbReference type="Proteomes" id="UP000007264">
    <property type="component" value="Unassembled WGS sequence"/>
</dbReference>
<keyword evidence="1" id="KW-0677">Repeat</keyword>
<evidence type="ECO:0000313" key="5">
    <source>
        <dbReference type="EMBL" id="EIE27696.1"/>
    </source>
</evidence>
<dbReference type="InterPro" id="IPR028641">
    <property type="entry name" value="RCC2"/>
</dbReference>
<dbReference type="SUPFAM" id="SSF50985">
    <property type="entry name" value="RCC1/BLIP-II"/>
    <property type="match status" value="1"/>
</dbReference>
<dbReference type="GO" id="GO:0016020">
    <property type="term" value="C:membrane"/>
    <property type="evidence" value="ECO:0007669"/>
    <property type="project" value="TreeGrafter"/>
</dbReference>
<dbReference type="GO" id="GO:0031267">
    <property type="term" value="F:small GTPase binding"/>
    <property type="evidence" value="ECO:0007669"/>
    <property type="project" value="TreeGrafter"/>
</dbReference>
<proteinExistence type="predicted"/>
<evidence type="ECO:0000256" key="1">
    <source>
        <dbReference type="ARBA" id="ARBA00022737"/>
    </source>
</evidence>
<dbReference type="eggNOG" id="KOG1427">
    <property type="taxonomic scope" value="Eukaryota"/>
</dbReference>
<dbReference type="InterPro" id="IPR000408">
    <property type="entry name" value="Reg_chr_condens"/>
</dbReference>
<feature type="repeat" description="RCC1" evidence="2">
    <location>
        <begin position="365"/>
        <end position="418"/>
    </location>
</feature>
<feature type="repeat" description="RCC1" evidence="2">
    <location>
        <begin position="87"/>
        <end position="138"/>
    </location>
</feature>
<feature type="domain" description="RCC1-like" evidence="4">
    <location>
        <begin position="109"/>
        <end position="415"/>
    </location>
</feature>
<dbReference type="InterPro" id="IPR058923">
    <property type="entry name" value="RCC1-like_dom"/>
</dbReference>
<dbReference type="OrthoDB" id="297375at2759"/>
<organism evidence="5 6">
    <name type="scientific">Coccomyxa subellipsoidea (strain C-169)</name>
    <name type="common">Green microalga</name>
    <dbReference type="NCBI Taxonomy" id="574566"/>
    <lineage>
        <taxon>Eukaryota</taxon>
        <taxon>Viridiplantae</taxon>
        <taxon>Chlorophyta</taxon>
        <taxon>core chlorophytes</taxon>
        <taxon>Trebouxiophyceae</taxon>
        <taxon>Trebouxiophyceae incertae sedis</taxon>
        <taxon>Coccomyxaceae</taxon>
        <taxon>Coccomyxa</taxon>
        <taxon>Coccomyxa subellipsoidea</taxon>
    </lineage>
</organism>
<dbReference type="KEGG" id="csl:COCSUDRAFT_52242"/>
<dbReference type="Gene3D" id="2.130.10.30">
    <property type="entry name" value="Regulator of chromosome condensation 1/beta-lactamase-inhibitor protein II"/>
    <property type="match status" value="2"/>
</dbReference>
<dbReference type="PRINTS" id="PR00633">
    <property type="entry name" value="RCCNDNSATION"/>
</dbReference>
<dbReference type="STRING" id="574566.I0ZAM7"/>
<feature type="repeat" description="RCC1" evidence="2">
    <location>
        <begin position="139"/>
        <end position="194"/>
    </location>
</feature>
<dbReference type="EMBL" id="AGSI01000001">
    <property type="protein sequence ID" value="EIE27696.1"/>
    <property type="molecule type" value="Genomic_DNA"/>
</dbReference>
<dbReference type="RefSeq" id="XP_005652240.1">
    <property type="nucleotide sequence ID" value="XM_005652183.1"/>
</dbReference>
<dbReference type="PROSITE" id="PS00626">
    <property type="entry name" value="RCC1_2"/>
    <property type="match status" value="1"/>
</dbReference>
<dbReference type="PANTHER" id="PTHR46207:SF1">
    <property type="entry name" value="PROTEIN RCC2"/>
    <property type="match status" value="1"/>
</dbReference>
<dbReference type="GeneID" id="17045711"/>
<sequence length="476" mass="49915">MAEEKALESSSTFKGGEVLFAGGTDWGFIGRNLGGSKKKGDADDAGRAEKFPNLVSPVRLKSLLDVKVQFIAAGSASCHCIIGDVEGRCYTWGRNEKGQLGHGDLLQRNIPTIVDGLKNVKIVGGAGGKHHTTVVSSDGESYSFGSNKEGQCGTGTLKSNPKNEELLQSPVKALVSGCTAVACGAEFTMWLCEGKLYSAGCPQYGQLGHGTDHEYNAKDSSVKIMYAAQPTPELIKGLSDKTIRVVACGHNHTLALDDAAAAYTWGNGGYGRLGHKEQKDEFSPKQVEVLKGRMPVDANSPVACGATSSFCTMIGEQLVSWGKLKASGDNTMYPKVVYELAGWKIRSITAGAYTFAAAATGDTDISTITWGQAQHGELGYGPKGKKSSANPDKCMALEGVHCHQVAMGIGYALFLVDPEHPKVKELEVFEPAEAVSQAVNPEADAGGKGAKGKAKAGTKRKAEPAAGGAKGRGKKA</sequence>
<feature type="compositionally biased region" description="Basic residues" evidence="3">
    <location>
        <begin position="450"/>
        <end position="459"/>
    </location>
</feature>
<protein>
    <submittedName>
        <fullName evidence="5">RCC1/BLIP-II</fullName>
    </submittedName>
</protein>
<evidence type="ECO:0000256" key="2">
    <source>
        <dbReference type="PROSITE-ProRule" id="PRU00235"/>
    </source>
</evidence>
<dbReference type="AlphaFoldDB" id="I0ZAM7"/>
<name>I0ZAM7_COCSC</name>
<dbReference type="InterPro" id="IPR009091">
    <property type="entry name" value="RCC1/BLIP-II"/>
</dbReference>
<comment type="caution">
    <text evidence="5">The sequence shown here is derived from an EMBL/GenBank/DDBJ whole genome shotgun (WGS) entry which is preliminary data.</text>
</comment>
<feature type="region of interest" description="Disordered" evidence="3">
    <location>
        <begin position="438"/>
        <end position="476"/>
    </location>
</feature>
<accession>I0ZAM7</accession>
<evidence type="ECO:0000259" key="4">
    <source>
        <dbReference type="Pfam" id="PF25390"/>
    </source>
</evidence>
<keyword evidence="6" id="KW-1185">Reference proteome</keyword>
<gene>
    <name evidence="5" type="ORF">COCSUDRAFT_52242</name>
</gene>
<feature type="repeat" description="RCC1" evidence="2">
    <location>
        <begin position="260"/>
        <end position="315"/>
    </location>
</feature>
<reference evidence="5 6" key="1">
    <citation type="journal article" date="2012" name="Genome Biol.">
        <title>The genome of the polar eukaryotic microalga coccomyxa subellipsoidea reveals traits of cold adaptation.</title>
        <authorList>
            <person name="Blanc G."/>
            <person name="Agarkova I."/>
            <person name="Grimwood J."/>
            <person name="Kuo A."/>
            <person name="Brueggeman A."/>
            <person name="Dunigan D."/>
            <person name="Gurnon J."/>
            <person name="Ladunga I."/>
            <person name="Lindquist E."/>
            <person name="Lucas S."/>
            <person name="Pangilinan J."/>
            <person name="Proschold T."/>
            <person name="Salamov A."/>
            <person name="Schmutz J."/>
            <person name="Weeks D."/>
            <person name="Yamada T."/>
            <person name="Claverie J.M."/>
            <person name="Grigoriev I."/>
            <person name="Van Etten J."/>
            <person name="Lomsadze A."/>
            <person name="Borodovsky M."/>
        </authorList>
    </citation>
    <scope>NUCLEOTIDE SEQUENCE [LARGE SCALE GENOMIC DNA]</scope>
    <source>
        <strain evidence="5 6">C-169</strain>
    </source>
</reference>
<dbReference type="PANTHER" id="PTHR46207">
    <property type="entry name" value="PROTEIN RCC2"/>
    <property type="match status" value="1"/>
</dbReference>
<evidence type="ECO:0000313" key="6">
    <source>
        <dbReference type="Proteomes" id="UP000007264"/>
    </source>
</evidence>